<dbReference type="EMBL" id="OA569011">
    <property type="protein sequence ID" value="CAD7202129.1"/>
    <property type="molecule type" value="Genomic_DNA"/>
</dbReference>
<name>A0A7R8ZBZ8_TIMDO</name>
<dbReference type="AlphaFoldDB" id="A0A7R8ZBZ8"/>
<proteinExistence type="predicted"/>
<gene>
    <name evidence="1" type="ORF">TDIB3V08_LOCUS8315</name>
</gene>
<organism evidence="1">
    <name type="scientific">Timema douglasi</name>
    <name type="common">Walking stick</name>
    <dbReference type="NCBI Taxonomy" id="61478"/>
    <lineage>
        <taxon>Eukaryota</taxon>
        <taxon>Metazoa</taxon>
        <taxon>Ecdysozoa</taxon>
        <taxon>Arthropoda</taxon>
        <taxon>Hexapoda</taxon>
        <taxon>Insecta</taxon>
        <taxon>Pterygota</taxon>
        <taxon>Neoptera</taxon>
        <taxon>Polyneoptera</taxon>
        <taxon>Phasmatodea</taxon>
        <taxon>Timematodea</taxon>
        <taxon>Timematoidea</taxon>
        <taxon>Timematidae</taxon>
        <taxon>Timema</taxon>
    </lineage>
</organism>
<evidence type="ECO:0000313" key="1">
    <source>
        <dbReference type="EMBL" id="CAD7202129.1"/>
    </source>
</evidence>
<protein>
    <submittedName>
        <fullName evidence="1">Uncharacterized protein</fullName>
    </submittedName>
</protein>
<sequence>MYAFWYFWKAGRGILPAKNSFSINLALASGGSGISRPSQKNEPETTKSLTLLMWTLRQKAGSAGTRLAAVMESLPKLAVNHVRYEGKRGVSAAQQWRANRKTAVNRERSRLRMASCK</sequence>
<accession>A0A7R8ZBZ8</accession>
<reference evidence="1" key="1">
    <citation type="submission" date="2020-11" db="EMBL/GenBank/DDBJ databases">
        <authorList>
            <person name="Tran Van P."/>
        </authorList>
    </citation>
    <scope>NUCLEOTIDE SEQUENCE</scope>
</reference>